<sequence>MANADGPAFVAAAVRAAILAKAPRRTVQAVAAAVTGVFTSRPAAATLRASSAAQAMPRGECRSTPGIGASAEELVAALQEARRARRRRKKENRRAKKREAESTGDGCPGSELDESLTSPPCEDDGDAMDSAMVENPMEDIYKQTGARRFFARPNAVRSYPEWLFQEDGSLTARPKNPTPEVNSWVTDGWTKEKLTFLGTVRFEWLTRVQAGKVCVGAHPKLWYAAGKLMKPTGKYEHLKPSWAFASWSRSLSTFPLYGLITAVIINGKMDAATYSAYSGYAHLGAGLTVGMSSLAAGLAIGIVGDAGGLIVGLVVASTAEGKGKGLCSPYNV</sequence>
<dbReference type="PANTHER" id="PTHR10263">
    <property type="entry name" value="V-TYPE PROTON ATPASE PROTEOLIPID SUBUNIT"/>
    <property type="match status" value="1"/>
</dbReference>
<dbReference type="Proteomes" id="UP000626109">
    <property type="component" value="Unassembled WGS sequence"/>
</dbReference>
<keyword evidence="2" id="KW-0813">Transport</keyword>
<comment type="similarity">
    <text evidence="1">Belongs to the V-ATPase proteolipid subunit family.</text>
</comment>
<protein>
    <recommendedName>
        <fullName evidence="7">V-type proton ATPase proteolipid subunit</fullName>
    </recommendedName>
</protein>
<evidence type="ECO:0000256" key="1">
    <source>
        <dbReference type="ARBA" id="ARBA00007296"/>
    </source>
</evidence>
<evidence type="ECO:0000256" key="3">
    <source>
        <dbReference type="ARBA" id="ARBA00023065"/>
    </source>
</evidence>
<evidence type="ECO:0000313" key="5">
    <source>
        <dbReference type="EMBL" id="CAE8677176.1"/>
    </source>
</evidence>
<feature type="compositionally biased region" description="Basic residues" evidence="4">
    <location>
        <begin position="83"/>
        <end position="97"/>
    </location>
</feature>
<evidence type="ECO:0000256" key="4">
    <source>
        <dbReference type="SAM" id="MobiDB-lite"/>
    </source>
</evidence>
<comment type="caution">
    <text evidence="5">The sequence shown here is derived from an EMBL/GenBank/DDBJ whole genome shotgun (WGS) entry which is preliminary data.</text>
</comment>
<accession>A0A813JHL7</accession>
<gene>
    <name evidence="5" type="ORF">PGLA2088_LOCUS20222</name>
</gene>
<dbReference type="AlphaFoldDB" id="A0A813JHL7"/>
<reference evidence="5" key="1">
    <citation type="submission" date="2021-02" db="EMBL/GenBank/DDBJ databases">
        <authorList>
            <person name="Dougan E. K."/>
            <person name="Rhodes N."/>
            <person name="Thang M."/>
            <person name="Chan C."/>
        </authorList>
    </citation>
    <scope>NUCLEOTIDE SEQUENCE</scope>
</reference>
<evidence type="ECO:0008006" key="7">
    <source>
        <dbReference type="Google" id="ProtNLM"/>
    </source>
</evidence>
<dbReference type="GO" id="GO:0006811">
    <property type="term" value="P:monoatomic ion transport"/>
    <property type="evidence" value="ECO:0007669"/>
    <property type="project" value="UniProtKB-KW"/>
</dbReference>
<feature type="region of interest" description="Disordered" evidence="4">
    <location>
        <begin position="82"/>
        <end position="129"/>
    </location>
</feature>
<evidence type="ECO:0000313" key="6">
    <source>
        <dbReference type="Proteomes" id="UP000626109"/>
    </source>
</evidence>
<keyword evidence="3" id="KW-0406">Ion transport</keyword>
<dbReference type="EMBL" id="CAJNNW010025415">
    <property type="protein sequence ID" value="CAE8677176.1"/>
    <property type="molecule type" value="Genomic_DNA"/>
</dbReference>
<evidence type="ECO:0000256" key="2">
    <source>
        <dbReference type="ARBA" id="ARBA00022448"/>
    </source>
</evidence>
<proteinExistence type="inferred from homology"/>
<dbReference type="CDD" id="cd18176">
    <property type="entry name" value="ATP-synt_Vo_c_ATP6C_rpt2"/>
    <property type="match status" value="1"/>
</dbReference>
<name>A0A813JHL7_POLGL</name>
<organism evidence="5 6">
    <name type="scientific">Polarella glacialis</name>
    <name type="common">Dinoflagellate</name>
    <dbReference type="NCBI Taxonomy" id="89957"/>
    <lineage>
        <taxon>Eukaryota</taxon>
        <taxon>Sar</taxon>
        <taxon>Alveolata</taxon>
        <taxon>Dinophyceae</taxon>
        <taxon>Suessiales</taxon>
        <taxon>Suessiaceae</taxon>
        <taxon>Polarella</taxon>
    </lineage>
</organism>
<dbReference type="Gene3D" id="1.20.120.610">
    <property type="entry name" value="lithium bound rotor ring of v- atpase"/>
    <property type="match status" value="1"/>
</dbReference>
<dbReference type="InterPro" id="IPR035921">
    <property type="entry name" value="F/V-ATP_Csub_sf"/>
</dbReference>